<dbReference type="GO" id="GO:0006508">
    <property type="term" value="P:proteolysis"/>
    <property type="evidence" value="ECO:0007669"/>
    <property type="project" value="UniProtKB-KW"/>
</dbReference>
<accession>A0A368RT25</accession>
<organism evidence="6">
    <name type="scientific">Setaria italica</name>
    <name type="common">Foxtail millet</name>
    <name type="synonym">Panicum italicum</name>
    <dbReference type="NCBI Taxonomy" id="4555"/>
    <lineage>
        <taxon>Eukaryota</taxon>
        <taxon>Viridiplantae</taxon>
        <taxon>Streptophyta</taxon>
        <taxon>Embryophyta</taxon>
        <taxon>Tracheophyta</taxon>
        <taxon>Spermatophyta</taxon>
        <taxon>Magnoliopsida</taxon>
        <taxon>Liliopsida</taxon>
        <taxon>Poales</taxon>
        <taxon>Poaceae</taxon>
        <taxon>PACMAD clade</taxon>
        <taxon>Panicoideae</taxon>
        <taxon>Panicodae</taxon>
        <taxon>Paniceae</taxon>
        <taxon>Cenchrinae</taxon>
        <taxon>Setaria</taxon>
    </lineage>
</organism>
<dbReference type="AlphaFoldDB" id="A0A368RT25"/>
<dbReference type="PANTHER" id="PTHR12606:SF155">
    <property type="entry name" value="OS04G0316900 PROTEIN"/>
    <property type="match status" value="1"/>
</dbReference>
<dbReference type="InterPro" id="IPR003653">
    <property type="entry name" value="Peptidase_C48_C"/>
</dbReference>
<dbReference type="PANTHER" id="PTHR12606">
    <property type="entry name" value="SENTRIN/SUMO-SPECIFIC PROTEASE"/>
    <property type="match status" value="1"/>
</dbReference>
<evidence type="ECO:0000256" key="4">
    <source>
        <dbReference type="ARBA" id="ARBA00022807"/>
    </source>
</evidence>
<dbReference type="InterPro" id="IPR038765">
    <property type="entry name" value="Papain-like_cys_pep_sf"/>
</dbReference>
<name>A0A368RT25_SETIT</name>
<reference evidence="6" key="1">
    <citation type="journal article" date="2012" name="Nat. Biotechnol.">
        <title>Reference genome sequence of the model plant Setaria.</title>
        <authorList>
            <person name="Bennetzen J.L."/>
            <person name="Schmutz J."/>
            <person name="Wang H."/>
            <person name="Percifield R."/>
            <person name="Hawkins J."/>
            <person name="Pontaroli A.C."/>
            <person name="Estep M."/>
            <person name="Feng L."/>
            <person name="Vaughn J.N."/>
            <person name="Grimwood J."/>
            <person name="Jenkins J."/>
            <person name="Barry K."/>
            <person name="Lindquist E."/>
            <person name="Hellsten U."/>
            <person name="Deshpande S."/>
            <person name="Wang X."/>
            <person name="Wu X."/>
            <person name="Mitros T."/>
            <person name="Triplett J."/>
            <person name="Yang X."/>
            <person name="Ye C.Y."/>
            <person name="Mauro-Herrera M."/>
            <person name="Wang L."/>
            <person name="Li P."/>
            <person name="Sharma M."/>
            <person name="Sharma R."/>
            <person name="Ronald P.C."/>
            <person name="Panaud O."/>
            <person name="Kellogg E.A."/>
            <person name="Brutnell T.P."/>
            <person name="Doust A.N."/>
            <person name="Tuskan G.A."/>
            <person name="Rokhsar D."/>
            <person name="Devos K.M."/>
        </authorList>
    </citation>
    <scope>NUCLEOTIDE SEQUENCE [LARGE SCALE GENOMIC DNA]</scope>
    <source>
        <strain evidence="6">Yugu1</strain>
    </source>
</reference>
<proteinExistence type="inferred from homology"/>
<evidence type="ECO:0000259" key="5">
    <source>
        <dbReference type="PROSITE" id="PS50600"/>
    </source>
</evidence>
<evidence type="ECO:0000256" key="3">
    <source>
        <dbReference type="ARBA" id="ARBA00022801"/>
    </source>
</evidence>
<dbReference type="PROSITE" id="PS50600">
    <property type="entry name" value="ULP_PROTEASE"/>
    <property type="match status" value="1"/>
</dbReference>
<keyword evidence="3" id="KW-0378">Hydrolase</keyword>
<gene>
    <name evidence="6" type="ORF">SETIT_7G024200v2</name>
</gene>
<reference evidence="6" key="2">
    <citation type="submission" date="2015-07" db="EMBL/GenBank/DDBJ databases">
        <authorList>
            <person name="Noorani M."/>
        </authorList>
    </citation>
    <scope>NUCLEOTIDE SEQUENCE</scope>
    <source>
        <strain evidence="6">Yugu1</strain>
    </source>
</reference>
<evidence type="ECO:0000256" key="2">
    <source>
        <dbReference type="ARBA" id="ARBA00022670"/>
    </source>
</evidence>
<protein>
    <recommendedName>
        <fullName evidence="5">Ubiquitin-like protease family profile domain-containing protein</fullName>
    </recommendedName>
</protein>
<dbReference type="STRING" id="4555.A0A368RT25"/>
<dbReference type="Pfam" id="PF02902">
    <property type="entry name" value="Peptidase_C48"/>
    <property type="match status" value="1"/>
</dbReference>
<comment type="similarity">
    <text evidence="1">Belongs to the peptidase C48 family.</text>
</comment>
<evidence type="ECO:0000313" key="6">
    <source>
        <dbReference type="EMBL" id="RCV32700.1"/>
    </source>
</evidence>
<dbReference type="OrthoDB" id="693758at2759"/>
<sequence length="404" mass="46851">MAKSTIYLGNTLIVGLLQRDGKNKEKIKPNIKEDSIVERVMKYVAHDLVFLPINIEEMHWYLAVVNPKRCEIHVLGSLGPMSRDDLGHVLDGLKLQIDAALGVRDITDHKWPDLQVSLWPVVEQFYHRMQTDGCFSVSHMYINDFIPNLYKCQLIIAISTISISIIDLCRVMQTLSFKRKEWVPSSDPYPISLSLKNLQDILDVSRSMDVDVFNLAVRMLACDMAMYICGYRRHSRLRLKHDPKSLAKFFDDWPRSGVSFSECRLVVVPYYACGNFSMFVLDKHARMIAIIDLQIQKIAKTYDRAMDEIDPSWNDDIYDWNHIYLCLVPKTFDSCLTGFLVIELMNMWDGERIHGLLNVDSRLLRKWLLIEVLKSNFNESADNIPEDVRVTVCSIRNTYVEKYI</sequence>
<evidence type="ECO:0000256" key="1">
    <source>
        <dbReference type="ARBA" id="ARBA00005234"/>
    </source>
</evidence>
<dbReference type="SUPFAM" id="SSF54001">
    <property type="entry name" value="Cysteine proteinases"/>
    <property type="match status" value="1"/>
</dbReference>
<dbReference type="Gene3D" id="3.40.395.10">
    <property type="entry name" value="Adenoviral Proteinase, Chain A"/>
    <property type="match status" value="1"/>
</dbReference>
<dbReference type="GO" id="GO:0008234">
    <property type="term" value="F:cysteine-type peptidase activity"/>
    <property type="evidence" value="ECO:0007669"/>
    <property type="project" value="UniProtKB-KW"/>
</dbReference>
<feature type="domain" description="Ubiquitin-like protease family profile" evidence="5">
    <location>
        <begin position="1"/>
        <end position="404"/>
    </location>
</feature>
<keyword evidence="2" id="KW-0645">Protease</keyword>
<keyword evidence="4" id="KW-0788">Thiol protease</keyword>
<dbReference type="EMBL" id="CM003534">
    <property type="protein sequence ID" value="RCV32700.1"/>
    <property type="molecule type" value="Genomic_DNA"/>
</dbReference>